<dbReference type="InterPro" id="IPR053146">
    <property type="entry name" value="QDO-like"/>
</dbReference>
<dbReference type="GO" id="GO:0051213">
    <property type="term" value="F:dioxygenase activity"/>
    <property type="evidence" value="ECO:0007669"/>
    <property type="project" value="UniProtKB-KW"/>
</dbReference>
<proteinExistence type="predicted"/>
<feature type="domain" description="Cupin type-2" evidence="1">
    <location>
        <begin position="55"/>
        <end position="109"/>
    </location>
</feature>
<dbReference type="Gene3D" id="2.60.120.10">
    <property type="entry name" value="Jelly Rolls"/>
    <property type="match status" value="2"/>
</dbReference>
<dbReference type="Pfam" id="PF07883">
    <property type="entry name" value="Cupin_2"/>
    <property type="match status" value="2"/>
</dbReference>
<sequence>MVLKVVGKLPNEKKPYFIKNGEGERYIFDTQVASIVATTESTGDMMEIVQLWGGKGDSFPAHVHEQAHEGIVVLDGRLEVELNGQLYLLTAGDYISIPAGTVHAYRMQSHRTRFYSFTINGHVAKLYSLIGEPFTKFERPPVSMNLLNQDIFTQLSADIDIKLVNSHPTAGLPELAKGSTIPQEVQPYVLESGEGVHLLSGDTVHTLLTTKEATNSQFLALVSEGPKGQAIGEHAHERTNETFMCLQGEMTLWVDGEEFHLLPGDFAYVPANTPHRFRCDAHYTKFFGLLTPGDFEDFFRILGDPYEHPIFPSEPAPYRFDRVIQRIHEIDLKLLGKPPGPPPAKVEEVH</sequence>
<dbReference type="PANTHER" id="PTHR36440:SF1">
    <property type="entry name" value="PUTATIVE (AFU_ORTHOLOGUE AFUA_8G07350)-RELATED"/>
    <property type="match status" value="1"/>
</dbReference>
<dbReference type="SUPFAM" id="SSF51182">
    <property type="entry name" value="RmlC-like cupins"/>
    <property type="match status" value="2"/>
</dbReference>
<organism evidence="2 3">
    <name type="scientific">Neobacillus bataviensis</name>
    <dbReference type="NCBI Taxonomy" id="220685"/>
    <lineage>
        <taxon>Bacteria</taxon>
        <taxon>Bacillati</taxon>
        <taxon>Bacillota</taxon>
        <taxon>Bacilli</taxon>
        <taxon>Bacillales</taxon>
        <taxon>Bacillaceae</taxon>
        <taxon>Neobacillus</taxon>
    </lineage>
</organism>
<dbReference type="EMBL" id="VIVN01000029">
    <property type="protein sequence ID" value="TWD88285.1"/>
    <property type="molecule type" value="Genomic_DNA"/>
</dbReference>
<reference evidence="2 3" key="1">
    <citation type="submission" date="2019-06" db="EMBL/GenBank/DDBJ databases">
        <title>Sorghum-associated microbial communities from plants grown in Nebraska, USA.</title>
        <authorList>
            <person name="Schachtman D."/>
        </authorList>
    </citation>
    <scope>NUCLEOTIDE SEQUENCE [LARGE SCALE GENOMIC DNA]</scope>
    <source>
        <strain evidence="2 3">2482</strain>
    </source>
</reference>
<dbReference type="InterPro" id="IPR011051">
    <property type="entry name" value="RmlC_Cupin_sf"/>
</dbReference>
<gene>
    <name evidence="2" type="ORF">FB550_12917</name>
</gene>
<dbReference type="AlphaFoldDB" id="A0A561CAR4"/>
<name>A0A561CAR4_9BACI</name>
<keyword evidence="3" id="KW-1185">Reference proteome</keyword>
<feature type="domain" description="Cupin type-2" evidence="1">
    <location>
        <begin position="226"/>
        <end position="280"/>
    </location>
</feature>
<dbReference type="InterPro" id="IPR013096">
    <property type="entry name" value="Cupin_2"/>
</dbReference>
<dbReference type="PANTHER" id="PTHR36440">
    <property type="entry name" value="PUTATIVE (AFU_ORTHOLOGUE AFUA_8G07350)-RELATED"/>
    <property type="match status" value="1"/>
</dbReference>
<keyword evidence="2" id="KW-0223">Dioxygenase</keyword>
<dbReference type="Proteomes" id="UP000319671">
    <property type="component" value="Unassembled WGS sequence"/>
</dbReference>
<dbReference type="RefSeq" id="WP_144568700.1">
    <property type="nucleotide sequence ID" value="NZ_VIVN01000029.1"/>
</dbReference>
<protein>
    <submittedName>
        <fullName evidence="2">Quercetin 2,3-dioxygenase</fullName>
    </submittedName>
</protein>
<evidence type="ECO:0000313" key="3">
    <source>
        <dbReference type="Proteomes" id="UP000319671"/>
    </source>
</evidence>
<comment type="caution">
    <text evidence="2">The sequence shown here is derived from an EMBL/GenBank/DDBJ whole genome shotgun (WGS) entry which is preliminary data.</text>
</comment>
<accession>A0A561CAR4</accession>
<keyword evidence="2" id="KW-0560">Oxidoreductase</keyword>
<dbReference type="InterPro" id="IPR014710">
    <property type="entry name" value="RmlC-like_jellyroll"/>
</dbReference>
<dbReference type="CDD" id="cd02215">
    <property type="entry name" value="cupin_QDO_N_C"/>
    <property type="match status" value="2"/>
</dbReference>
<evidence type="ECO:0000313" key="2">
    <source>
        <dbReference type="EMBL" id="TWD88285.1"/>
    </source>
</evidence>
<evidence type="ECO:0000259" key="1">
    <source>
        <dbReference type="Pfam" id="PF07883"/>
    </source>
</evidence>